<protein>
    <submittedName>
        <fullName evidence="1">Uncharacterized protein</fullName>
    </submittedName>
</protein>
<evidence type="ECO:0000313" key="1">
    <source>
        <dbReference type="EMBL" id="QEM41106.1"/>
    </source>
</evidence>
<name>A0A5C1K6S7_9CAUD</name>
<reference evidence="1" key="1">
    <citation type="submission" date="2019-04" db="EMBL/GenBank/DDBJ databases">
        <authorList>
            <person name="Assadpour T."/>
            <person name="Ahmed J."/>
            <person name="Anderson S."/>
            <person name="Espinosa K."/>
            <person name="Gadsden T."/>
            <person name="Graham A."/>
            <person name="Hajjar W."/>
            <person name="Howard T."/>
            <person name="Lacafta O."/>
            <person name="Matney K."/>
            <person name="Matsen K."/>
            <person name="Osu J."/>
            <person name="Rupe E."/>
            <person name="Sang H."/>
            <person name="Wadi S."/>
            <person name="McNeal J."/>
            <person name="Temple L."/>
        </authorList>
    </citation>
    <scope>NUCLEOTIDE SEQUENCE [LARGE SCALE GENOMIC DNA]</scope>
</reference>
<accession>A0A5C1K6S7</accession>
<dbReference type="Proteomes" id="UP000322075">
    <property type="component" value="Segment"/>
</dbReference>
<keyword evidence="2" id="KW-1185">Reference proteome</keyword>
<organism evidence="1 2">
    <name type="scientific">Pseudomonas phage Zuri</name>
    <dbReference type="NCBI Taxonomy" id="2604899"/>
    <lineage>
        <taxon>Viruses</taxon>
        <taxon>Duplodnaviria</taxon>
        <taxon>Heunggongvirae</taxon>
        <taxon>Uroviricota</taxon>
        <taxon>Caudoviricetes</taxon>
        <taxon>Schitoviridae</taxon>
        <taxon>Zurivirus</taxon>
        <taxon>Zurivirus zuri</taxon>
    </lineage>
</organism>
<sequence length="103" mass="11784">MALKKCARYLTQQEMAGQLRLPEEAKKPSPENIKNLLRGDYLKVGVITHGTKEIFWAKFVMTEGDNLVGRISNDLHYSALHGLFDEELITFPKDRLLAIMDNH</sequence>
<proteinExistence type="predicted"/>
<gene>
    <name evidence="1" type="ORF">Zuri_9</name>
</gene>
<dbReference type="EMBL" id="MK863032">
    <property type="protein sequence ID" value="QEM41106.1"/>
    <property type="molecule type" value="Genomic_DNA"/>
</dbReference>
<evidence type="ECO:0000313" key="2">
    <source>
        <dbReference type="Proteomes" id="UP000322075"/>
    </source>
</evidence>